<reference evidence="14" key="1">
    <citation type="submission" date="2022-01" db="UniProtKB">
        <authorList>
            <consortium name="EnsemblMetazoa"/>
        </authorList>
    </citation>
    <scope>IDENTIFICATION</scope>
</reference>
<dbReference type="EnsemblMetazoa" id="XM_014391486.2">
    <property type="protein sequence ID" value="XP_014246972.1"/>
    <property type="gene ID" value="LOC106665221"/>
</dbReference>
<keyword evidence="2 7" id="KW-0378">Hydrolase</keyword>
<dbReference type="InterPro" id="IPR027417">
    <property type="entry name" value="P-loop_NTPase"/>
</dbReference>
<evidence type="ECO:0000256" key="6">
    <source>
        <dbReference type="PROSITE-ProRule" id="PRU00552"/>
    </source>
</evidence>
<dbReference type="GeneID" id="106665221"/>
<keyword evidence="5 8" id="KW-0694">RNA-binding</keyword>
<evidence type="ECO:0000259" key="13">
    <source>
        <dbReference type="PROSITE" id="PS51195"/>
    </source>
</evidence>
<feature type="compositionally biased region" description="Basic and acidic residues" evidence="10">
    <location>
        <begin position="689"/>
        <end position="710"/>
    </location>
</feature>
<evidence type="ECO:0000256" key="1">
    <source>
        <dbReference type="ARBA" id="ARBA00022741"/>
    </source>
</evidence>
<evidence type="ECO:0000256" key="8">
    <source>
        <dbReference type="RuleBase" id="RU365068"/>
    </source>
</evidence>
<keyword evidence="4 7" id="KW-0067">ATP-binding</keyword>
<feature type="domain" description="Helicase C-terminal" evidence="12">
    <location>
        <begin position="262"/>
        <end position="423"/>
    </location>
</feature>
<dbReference type="GO" id="GO:0003723">
    <property type="term" value="F:RNA binding"/>
    <property type="evidence" value="ECO:0007669"/>
    <property type="project" value="UniProtKB-UniRule"/>
</dbReference>
<dbReference type="InterPro" id="IPR025313">
    <property type="entry name" value="SPB4-like_CTE"/>
</dbReference>
<keyword evidence="3 7" id="KW-0347">Helicase</keyword>
<dbReference type="PROSITE" id="PS00039">
    <property type="entry name" value="DEAD_ATP_HELICASE"/>
    <property type="match status" value="1"/>
</dbReference>
<dbReference type="InterPro" id="IPR014001">
    <property type="entry name" value="Helicase_ATP-bd"/>
</dbReference>
<dbReference type="GO" id="GO:0016787">
    <property type="term" value="F:hydrolase activity"/>
    <property type="evidence" value="ECO:0007669"/>
    <property type="project" value="UniProtKB-KW"/>
</dbReference>
<organism evidence="14 15">
    <name type="scientific">Cimex lectularius</name>
    <name type="common">Bed bug</name>
    <name type="synonym">Acanthia lectularia</name>
    <dbReference type="NCBI Taxonomy" id="79782"/>
    <lineage>
        <taxon>Eukaryota</taxon>
        <taxon>Metazoa</taxon>
        <taxon>Ecdysozoa</taxon>
        <taxon>Arthropoda</taxon>
        <taxon>Hexapoda</taxon>
        <taxon>Insecta</taxon>
        <taxon>Pterygota</taxon>
        <taxon>Neoptera</taxon>
        <taxon>Paraneoptera</taxon>
        <taxon>Hemiptera</taxon>
        <taxon>Heteroptera</taxon>
        <taxon>Panheteroptera</taxon>
        <taxon>Cimicomorpha</taxon>
        <taxon>Cimicidae</taxon>
        <taxon>Cimex</taxon>
    </lineage>
</organism>
<dbReference type="SMART" id="SM00487">
    <property type="entry name" value="DEXDc"/>
    <property type="match status" value="1"/>
</dbReference>
<feature type="domain" description="Helicase ATP-binding" evidence="11">
    <location>
        <begin position="75"/>
        <end position="249"/>
    </location>
</feature>
<feature type="short sequence motif" description="Q motif" evidence="6">
    <location>
        <begin position="44"/>
        <end position="72"/>
    </location>
</feature>
<evidence type="ECO:0000256" key="7">
    <source>
        <dbReference type="RuleBase" id="RU000492"/>
    </source>
</evidence>
<dbReference type="AlphaFoldDB" id="A0A8I6RKS6"/>
<evidence type="ECO:0000256" key="10">
    <source>
        <dbReference type="SAM" id="MobiDB-lite"/>
    </source>
</evidence>
<dbReference type="Gene3D" id="3.40.50.300">
    <property type="entry name" value="P-loop containing nucleotide triphosphate hydrolases"/>
    <property type="match status" value="2"/>
</dbReference>
<accession>A0A8I6RKS6</accession>
<evidence type="ECO:0000313" key="14">
    <source>
        <dbReference type="EnsemblMetazoa" id="XP_014246972.1"/>
    </source>
</evidence>
<feature type="compositionally biased region" description="Acidic residues" evidence="10">
    <location>
        <begin position="718"/>
        <end position="732"/>
    </location>
</feature>
<keyword evidence="9" id="KW-0175">Coiled coil</keyword>
<dbReference type="RefSeq" id="XP_014246972.1">
    <property type="nucleotide sequence ID" value="XM_014391486.2"/>
</dbReference>
<dbReference type="PROSITE" id="PS51195">
    <property type="entry name" value="Q_MOTIF"/>
    <property type="match status" value="1"/>
</dbReference>
<feature type="region of interest" description="Disordered" evidence="10">
    <location>
        <begin position="650"/>
        <end position="741"/>
    </location>
</feature>
<dbReference type="CDD" id="cd18787">
    <property type="entry name" value="SF2_C_DEAD"/>
    <property type="match status" value="1"/>
</dbReference>
<feature type="coiled-coil region" evidence="9">
    <location>
        <begin position="14"/>
        <end position="41"/>
    </location>
</feature>
<name>A0A8I6RKS6_CIMLE</name>
<dbReference type="PROSITE" id="PS51192">
    <property type="entry name" value="HELICASE_ATP_BIND_1"/>
    <property type="match status" value="1"/>
</dbReference>
<comment type="domain">
    <text evidence="8">The Q motif is unique to and characteristic of the DEAD box family of RNA helicases and controls ATP binding and hydrolysis.</text>
</comment>
<evidence type="ECO:0000259" key="12">
    <source>
        <dbReference type="PROSITE" id="PS51194"/>
    </source>
</evidence>
<dbReference type="PROSITE" id="PS51194">
    <property type="entry name" value="HELICASE_CTER"/>
    <property type="match status" value="1"/>
</dbReference>
<dbReference type="GO" id="GO:0003724">
    <property type="term" value="F:RNA helicase activity"/>
    <property type="evidence" value="ECO:0007669"/>
    <property type="project" value="UniProtKB-EC"/>
</dbReference>
<keyword evidence="15" id="KW-1185">Reference proteome</keyword>
<dbReference type="OrthoDB" id="10259640at2759"/>
<dbReference type="InterPro" id="IPR014014">
    <property type="entry name" value="RNA_helicase_DEAD_Q_motif"/>
</dbReference>
<dbReference type="Pfam" id="PF13959">
    <property type="entry name" value="CTE_SPB4"/>
    <property type="match status" value="1"/>
</dbReference>
<dbReference type="InterPro" id="IPR000629">
    <property type="entry name" value="RNA-helicase_DEAD-box_CS"/>
</dbReference>
<feature type="domain" description="DEAD-box RNA helicase Q" evidence="13">
    <location>
        <begin position="44"/>
        <end position="72"/>
    </location>
</feature>
<protein>
    <recommendedName>
        <fullName evidence="8">ATP-dependent RNA helicase</fullName>
        <ecNumber evidence="8">3.6.4.13</ecNumber>
    </recommendedName>
</protein>
<dbReference type="KEGG" id="clec:106665221"/>
<dbReference type="Pfam" id="PF00271">
    <property type="entry name" value="Helicase_C"/>
    <property type="match status" value="1"/>
</dbReference>
<dbReference type="SMART" id="SM00490">
    <property type="entry name" value="HELICc"/>
    <property type="match status" value="1"/>
</dbReference>
<evidence type="ECO:0000313" key="15">
    <source>
        <dbReference type="Proteomes" id="UP000494040"/>
    </source>
</evidence>
<evidence type="ECO:0000256" key="3">
    <source>
        <dbReference type="ARBA" id="ARBA00022806"/>
    </source>
</evidence>
<feature type="compositionally biased region" description="Basic and acidic residues" evidence="10">
    <location>
        <begin position="511"/>
        <end position="522"/>
    </location>
</feature>
<dbReference type="SMART" id="SM01178">
    <property type="entry name" value="DUF4217"/>
    <property type="match status" value="1"/>
</dbReference>
<dbReference type="OMA" id="FLWRQKQ"/>
<evidence type="ECO:0000256" key="2">
    <source>
        <dbReference type="ARBA" id="ARBA00022801"/>
    </source>
</evidence>
<dbReference type="InterPro" id="IPR011545">
    <property type="entry name" value="DEAD/DEAH_box_helicase_dom"/>
</dbReference>
<feature type="region of interest" description="Disordered" evidence="10">
    <location>
        <begin position="492"/>
        <end position="535"/>
    </location>
</feature>
<sequence length="755" mass="87122">MKQFKRNFMQKDYKLEKIKKREAEQKELEQLVQQYDTVDSSEINTFDDIPLTENTRKGLSEAGYTVPTKIQKESIIVALRGLDVLGASKTGSGKTLAFLLPVLEILYRKQWTKFDGIGAIIMTPTRELALQIYQTLVKVGKHHNFSAGLIIGGKDLSFEKERMHIINIIICTPGRLLQHMDINPLFDCTNLQILVLDEADRCLDMGFEKEMNAIIENFPKERLTLLFSATQTKKVKDLARLSLVNPTYISVHEHEKYKTPEGLTQSYIICEQHEKISVLWSFIKAHPKHKIMIFFSTCNQVKFIFDIMCHLRPYNTLFALTGKLKQNKRMEVYQSFSRKQHAVLFATDLASRGLDFPEVHWVIHADCPEDVETYIHRSGRTARIFKGGESLLLLNPSEKAFVNKLEENRIPINEIKVNPQQMVSPQAKMEAFLAKDPELKVSAQRAFVAYTKSVYLMKDKSVFNIKEIDTHKFARSLGLIISPRIRFIEKAEKNKTQSHEGNAQSEANPLRSEEPSDYKFFSDSDDDSDKGNDVLTMKRRNHDIVGFDKFESEEASVSEQLKKNKNKALTKVKQAKRMLKKKIKPNKKIVFSEEGEALIDQAKEKVTEAGKMYDISGEGLDIEEARKVLREEDKWDRKLFREKLIARRQARKEKLKAKNKKTDEGTEEKAHLDVSEDEDSEPDLSWLPDPDKVYTEKNSDNEENKNEPRGQKRKLPSDEENEGNEDHDDEPIDKENDLSIKEKEELALKFLESKM</sequence>
<dbReference type="PANTHER" id="PTHR24031">
    <property type="entry name" value="RNA HELICASE"/>
    <property type="match status" value="1"/>
</dbReference>
<evidence type="ECO:0000256" key="5">
    <source>
        <dbReference type="ARBA" id="ARBA00022884"/>
    </source>
</evidence>
<comment type="catalytic activity">
    <reaction evidence="8">
        <text>ATP + H2O = ADP + phosphate + H(+)</text>
        <dbReference type="Rhea" id="RHEA:13065"/>
        <dbReference type="ChEBI" id="CHEBI:15377"/>
        <dbReference type="ChEBI" id="CHEBI:15378"/>
        <dbReference type="ChEBI" id="CHEBI:30616"/>
        <dbReference type="ChEBI" id="CHEBI:43474"/>
        <dbReference type="ChEBI" id="CHEBI:456216"/>
        <dbReference type="EC" id="3.6.4.13"/>
    </reaction>
</comment>
<evidence type="ECO:0000256" key="9">
    <source>
        <dbReference type="SAM" id="Coils"/>
    </source>
</evidence>
<evidence type="ECO:0000256" key="4">
    <source>
        <dbReference type="ARBA" id="ARBA00022840"/>
    </source>
</evidence>
<feature type="compositionally biased region" description="Basic residues" evidence="10">
    <location>
        <begin position="650"/>
        <end position="659"/>
    </location>
</feature>
<dbReference type="CDD" id="cd17941">
    <property type="entry name" value="DEADc_DDX10"/>
    <property type="match status" value="1"/>
</dbReference>
<keyword evidence="1 7" id="KW-0547">Nucleotide-binding</keyword>
<evidence type="ECO:0000259" key="11">
    <source>
        <dbReference type="PROSITE" id="PS51192"/>
    </source>
</evidence>
<dbReference type="SUPFAM" id="SSF52540">
    <property type="entry name" value="P-loop containing nucleoside triphosphate hydrolases"/>
    <property type="match status" value="1"/>
</dbReference>
<dbReference type="Pfam" id="PF00270">
    <property type="entry name" value="DEAD"/>
    <property type="match status" value="1"/>
</dbReference>
<dbReference type="InterPro" id="IPR001650">
    <property type="entry name" value="Helicase_C-like"/>
</dbReference>
<comment type="function">
    <text evidence="8">RNA helicase.</text>
</comment>
<proteinExistence type="inferred from homology"/>
<dbReference type="Proteomes" id="UP000494040">
    <property type="component" value="Unassembled WGS sequence"/>
</dbReference>
<dbReference type="EC" id="3.6.4.13" evidence="8"/>
<comment type="similarity">
    <text evidence="7">Belongs to the DEAD box helicase family.</text>
</comment>
<feature type="compositionally biased region" description="Basic and acidic residues" evidence="10">
    <location>
        <begin position="660"/>
        <end position="674"/>
    </location>
</feature>
<dbReference type="GO" id="GO:0005524">
    <property type="term" value="F:ATP binding"/>
    <property type="evidence" value="ECO:0007669"/>
    <property type="project" value="UniProtKB-UniRule"/>
</dbReference>
<dbReference type="GO" id="GO:0010468">
    <property type="term" value="P:regulation of gene expression"/>
    <property type="evidence" value="ECO:0007669"/>
    <property type="project" value="UniProtKB-ARBA"/>
</dbReference>